<dbReference type="Pfam" id="PF13579">
    <property type="entry name" value="Glyco_trans_4_4"/>
    <property type="match status" value="1"/>
</dbReference>
<dbReference type="InterPro" id="IPR001296">
    <property type="entry name" value="Glyco_trans_1"/>
</dbReference>
<dbReference type="Gene3D" id="3.40.50.2000">
    <property type="entry name" value="Glycogen Phosphorylase B"/>
    <property type="match status" value="2"/>
</dbReference>
<dbReference type="InterPro" id="IPR050194">
    <property type="entry name" value="Glycosyltransferase_grp1"/>
</dbReference>
<keyword evidence="4" id="KW-1185">Reference proteome</keyword>
<evidence type="ECO:0000259" key="2">
    <source>
        <dbReference type="Pfam" id="PF13579"/>
    </source>
</evidence>
<dbReference type="Proteomes" id="UP001162891">
    <property type="component" value="Chromosome"/>
</dbReference>
<protein>
    <submittedName>
        <fullName evidence="3">Glycosyl transferase</fullName>
    </submittedName>
</protein>
<dbReference type="InterPro" id="IPR028098">
    <property type="entry name" value="Glyco_trans_4-like_N"/>
</dbReference>
<feature type="domain" description="Glycosyl transferase family 1" evidence="1">
    <location>
        <begin position="183"/>
        <end position="352"/>
    </location>
</feature>
<reference evidence="4" key="1">
    <citation type="journal article" date="2022" name="Int. J. Syst. Evol. Microbiol.">
        <title>Anaeromyxobacter oryzae sp. nov., Anaeromyxobacter diazotrophicus sp. nov. and Anaeromyxobacter paludicola sp. nov., isolated from paddy soils.</title>
        <authorList>
            <person name="Itoh H."/>
            <person name="Xu Z."/>
            <person name="Mise K."/>
            <person name="Masuda Y."/>
            <person name="Ushijima N."/>
            <person name="Hayakawa C."/>
            <person name="Shiratori Y."/>
            <person name="Senoo K."/>
        </authorList>
    </citation>
    <scope>NUCLEOTIDE SEQUENCE [LARGE SCALE GENOMIC DNA]</scope>
    <source>
        <strain evidence="4">Red232</strain>
    </source>
</reference>
<dbReference type="PANTHER" id="PTHR45947:SF3">
    <property type="entry name" value="SULFOQUINOVOSYL TRANSFERASE SQD2"/>
    <property type="match status" value="1"/>
</dbReference>
<proteinExistence type="predicted"/>
<accession>A0ABN6MMV3</accession>
<name>A0ABN6MMV3_9BACT</name>
<sequence length="397" mass="42152">MTVAESLGFLSGQAAVVRATGLEVHAISAPGPELRCFGEAEGVVVHAVPMTRRITPVQDLRSVWRTWRTLRAIRPQIVHAHTPKGGLVGMIAAALAGTPVRIYHIRGLPLVTATGLRRRLLWLAERLSCTLAHRVLAVSNSMRALAIAEGLCPPEKIAVLLSGSGNGVDARGRFRPVDVAARRAVRERHGIPADALVVGFLGRLVREKGIVELSNAWRVVREREPRVRLLLVGQEDATDPLPAGLEAALRSDPRVHVVGGVPFPEVPAVYGAVDVVALPTYREGFSNVALEAAAMGVPIVASRVPGCTDAVRDGETGTLVPPRDAAALAAALARYLADPELRARHGAAARRWVMAEFQPEPLRHALAAEYCQLLAAARAGGPAVPAAAPSRGVLDRT</sequence>
<evidence type="ECO:0000259" key="1">
    <source>
        <dbReference type="Pfam" id="PF00534"/>
    </source>
</evidence>
<dbReference type="PANTHER" id="PTHR45947">
    <property type="entry name" value="SULFOQUINOVOSYL TRANSFERASE SQD2"/>
    <property type="match status" value="1"/>
</dbReference>
<dbReference type="SUPFAM" id="SSF53756">
    <property type="entry name" value="UDP-Glycosyltransferase/glycogen phosphorylase"/>
    <property type="match status" value="1"/>
</dbReference>
<dbReference type="EMBL" id="AP025591">
    <property type="protein sequence ID" value="BDG02291.1"/>
    <property type="molecule type" value="Genomic_DNA"/>
</dbReference>
<evidence type="ECO:0000313" key="4">
    <source>
        <dbReference type="Proteomes" id="UP001162891"/>
    </source>
</evidence>
<gene>
    <name evidence="3" type="ORF">AMOR_12870</name>
</gene>
<dbReference type="GO" id="GO:0016740">
    <property type="term" value="F:transferase activity"/>
    <property type="evidence" value="ECO:0007669"/>
    <property type="project" value="UniProtKB-KW"/>
</dbReference>
<dbReference type="RefSeq" id="WP_248359815.1">
    <property type="nucleotide sequence ID" value="NZ_AP025591.1"/>
</dbReference>
<feature type="domain" description="Glycosyltransferase subfamily 4-like N-terminal" evidence="2">
    <location>
        <begin position="14"/>
        <end position="160"/>
    </location>
</feature>
<dbReference type="CDD" id="cd03808">
    <property type="entry name" value="GT4_CapM-like"/>
    <property type="match status" value="1"/>
</dbReference>
<dbReference type="Pfam" id="PF00534">
    <property type="entry name" value="Glycos_transf_1"/>
    <property type="match status" value="1"/>
</dbReference>
<evidence type="ECO:0000313" key="3">
    <source>
        <dbReference type="EMBL" id="BDG02291.1"/>
    </source>
</evidence>
<keyword evidence="3" id="KW-0808">Transferase</keyword>
<organism evidence="3 4">
    <name type="scientific">Anaeromyxobacter oryzae</name>
    <dbReference type="NCBI Taxonomy" id="2918170"/>
    <lineage>
        <taxon>Bacteria</taxon>
        <taxon>Pseudomonadati</taxon>
        <taxon>Myxococcota</taxon>
        <taxon>Myxococcia</taxon>
        <taxon>Myxococcales</taxon>
        <taxon>Cystobacterineae</taxon>
        <taxon>Anaeromyxobacteraceae</taxon>
        <taxon>Anaeromyxobacter</taxon>
    </lineage>
</organism>